<dbReference type="InterPro" id="IPR036271">
    <property type="entry name" value="Tet_transcr_reg_TetR-rel_C_sf"/>
</dbReference>
<evidence type="ECO:0000256" key="2">
    <source>
        <dbReference type="ARBA" id="ARBA00023015"/>
    </source>
</evidence>
<evidence type="ECO:0000256" key="1">
    <source>
        <dbReference type="ARBA" id="ARBA00022491"/>
    </source>
</evidence>
<organism evidence="7 8">
    <name type="scientific">Nocardia seriolae</name>
    <dbReference type="NCBI Taxonomy" id="37332"/>
    <lineage>
        <taxon>Bacteria</taxon>
        <taxon>Bacillati</taxon>
        <taxon>Actinomycetota</taxon>
        <taxon>Actinomycetes</taxon>
        <taxon>Mycobacteriales</taxon>
        <taxon>Nocardiaceae</taxon>
        <taxon>Nocardia</taxon>
    </lineage>
</organism>
<evidence type="ECO:0000256" key="3">
    <source>
        <dbReference type="ARBA" id="ARBA00023125"/>
    </source>
</evidence>
<dbReference type="EMBL" id="BBYQ01000294">
    <property type="protein sequence ID" value="GAP33503.1"/>
    <property type="molecule type" value="Genomic_DNA"/>
</dbReference>
<dbReference type="InterPro" id="IPR009057">
    <property type="entry name" value="Homeodomain-like_sf"/>
</dbReference>
<dbReference type="Pfam" id="PF02909">
    <property type="entry name" value="TetR_C_1"/>
    <property type="match status" value="1"/>
</dbReference>
<proteinExistence type="predicted"/>
<dbReference type="SUPFAM" id="SSF48498">
    <property type="entry name" value="Tetracyclin repressor-like, C-terminal domain"/>
    <property type="match status" value="1"/>
</dbReference>
<dbReference type="GO" id="GO:0003677">
    <property type="term" value="F:DNA binding"/>
    <property type="evidence" value="ECO:0007669"/>
    <property type="project" value="UniProtKB-UniRule"/>
</dbReference>
<dbReference type="PROSITE" id="PS50977">
    <property type="entry name" value="HTH_TETR_2"/>
    <property type="match status" value="1"/>
</dbReference>
<dbReference type="GO" id="GO:0006355">
    <property type="term" value="P:regulation of DNA-templated transcription"/>
    <property type="evidence" value="ECO:0007669"/>
    <property type="project" value="UniProtKB-ARBA"/>
</dbReference>
<dbReference type="PANTHER" id="PTHR30055">
    <property type="entry name" value="HTH-TYPE TRANSCRIPTIONAL REGULATOR RUTR"/>
    <property type="match status" value="1"/>
</dbReference>
<evidence type="ECO:0000256" key="4">
    <source>
        <dbReference type="ARBA" id="ARBA00023163"/>
    </source>
</evidence>
<evidence type="ECO:0000313" key="8">
    <source>
        <dbReference type="Proteomes" id="UP000037179"/>
    </source>
</evidence>
<dbReference type="AlphaFoldDB" id="A0ABC9Z8V4"/>
<reference evidence="8" key="1">
    <citation type="submission" date="2015-07" db="EMBL/GenBank/DDBJ databases">
        <title>Nocardia seriolae U-1 whole genome shotgun sequence.</title>
        <authorList>
            <person name="Imajoh M."/>
            <person name="Fukumoto Y."/>
            <person name="Sukeda M."/>
            <person name="Yamane J."/>
            <person name="Yamasaki K."/>
            <person name="Shimizu M."/>
            <person name="Ohnishi K."/>
            <person name="Oshima S."/>
        </authorList>
    </citation>
    <scope>NUCLEOTIDE SEQUENCE [LARGE SCALE GENOMIC DNA]</scope>
    <source>
        <strain evidence="8">U-1</strain>
    </source>
</reference>
<evidence type="ECO:0000256" key="5">
    <source>
        <dbReference type="PROSITE-ProRule" id="PRU00335"/>
    </source>
</evidence>
<dbReference type="Proteomes" id="UP000037179">
    <property type="component" value="Unassembled WGS sequence"/>
</dbReference>
<evidence type="ECO:0000313" key="7">
    <source>
        <dbReference type="EMBL" id="GAP33503.1"/>
    </source>
</evidence>
<dbReference type="InterPro" id="IPR050109">
    <property type="entry name" value="HTH-type_TetR-like_transc_reg"/>
</dbReference>
<accession>A0ABC9Z8V4</accession>
<dbReference type="SUPFAM" id="SSF46689">
    <property type="entry name" value="Homeodomain-like"/>
    <property type="match status" value="1"/>
</dbReference>
<dbReference type="PRINTS" id="PR00400">
    <property type="entry name" value="TETREPRESSOR"/>
</dbReference>
<evidence type="ECO:0000259" key="6">
    <source>
        <dbReference type="PROSITE" id="PS50977"/>
    </source>
</evidence>
<dbReference type="Gene3D" id="1.10.357.10">
    <property type="entry name" value="Tetracycline Repressor, domain 2"/>
    <property type="match status" value="1"/>
</dbReference>
<dbReference type="Pfam" id="PF00440">
    <property type="entry name" value="TetR_N"/>
    <property type="match status" value="1"/>
</dbReference>
<sequence>MSIPEGKFVAAKRTRAERAGISREQVLDAALVFADREGVSALSMRKLGAELGVEAMTLYHYVPNKDALLDGMVERVMSQADAGFGDGPWRLALGDYARALRGALSAHPGALPLIATRPAVTPRTLQTAERGLKLLVDSGFELGTALDALNALTLFVVAHANSEARTTPVNEAGDAGSVDFLKTLDPAEFPLIMRAAQTGAGTDDSARFEFAIAAMIHGFAAAAGLSAS</sequence>
<dbReference type="PANTHER" id="PTHR30055:SF151">
    <property type="entry name" value="TRANSCRIPTIONAL REGULATORY PROTEIN"/>
    <property type="match status" value="1"/>
</dbReference>
<keyword evidence="1" id="KW-0678">Repressor</keyword>
<name>A0ABC9Z8V4_9NOCA</name>
<keyword evidence="4" id="KW-0804">Transcription</keyword>
<feature type="DNA-binding region" description="H-T-H motif" evidence="5">
    <location>
        <begin position="43"/>
        <end position="62"/>
    </location>
</feature>
<dbReference type="InterPro" id="IPR003012">
    <property type="entry name" value="Tet_transcr_reg_TetR"/>
</dbReference>
<protein>
    <submittedName>
        <fullName evidence="7">TetR family transcriptional regulator</fullName>
    </submittedName>
</protein>
<comment type="caution">
    <text evidence="7">The sequence shown here is derived from an EMBL/GenBank/DDBJ whole genome shotgun (WGS) entry which is preliminary data.</text>
</comment>
<reference evidence="7 8" key="2">
    <citation type="journal article" date="2016" name="Genome Announc.">
        <title>Draft Genome Sequence of Erythromycin- and Oxytetracycline-Sensitive Nocardia seriolae Strain U-1 (NBRC 110359).</title>
        <authorList>
            <person name="Imajoh M."/>
            <person name="Sukeda M."/>
            <person name="Shimizu M."/>
            <person name="Yamane J."/>
            <person name="Ohnishi K."/>
            <person name="Oshima S."/>
        </authorList>
    </citation>
    <scope>NUCLEOTIDE SEQUENCE [LARGE SCALE GENOMIC DNA]</scope>
    <source>
        <strain evidence="7 8">U-1</strain>
    </source>
</reference>
<keyword evidence="3 5" id="KW-0238">DNA-binding</keyword>
<dbReference type="InterPro" id="IPR001647">
    <property type="entry name" value="HTH_TetR"/>
</dbReference>
<feature type="domain" description="HTH tetR-type" evidence="6">
    <location>
        <begin position="20"/>
        <end position="80"/>
    </location>
</feature>
<dbReference type="Gene3D" id="1.10.10.60">
    <property type="entry name" value="Homeodomain-like"/>
    <property type="match status" value="1"/>
</dbReference>
<keyword evidence="2" id="KW-0805">Transcription regulation</keyword>
<keyword evidence="8" id="KW-1185">Reference proteome</keyword>
<gene>
    <name evidence="7" type="ORF">NSK11_contig00294-0003</name>
</gene>
<dbReference type="InterPro" id="IPR004111">
    <property type="entry name" value="Repressor_TetR_C"/>
</dbReference>